<evidence type="ECO:0000256" key="3">
    <source>
        <dbReference type="ARBA" id="ARBA00022884"/>
    </source>
</evidence>
<dbReference type="NCBIfam" id="TIGR01032">
    <property type="entry name" value="rplT_bact"/>
    <property type="match status" value="1"/>
</dbReference>
<keyword evidence="5 8" id="KW-0687">Ribonucleoprotein</keyword>
<dbReference type="SUPFAM" id="SSF74731">
    <property type="entry name" value="Ribosomal protein L20"/>
    <property type="match status" value="1"/>
</dbReference>
<dbReference type="Gene3D" id="6.10.160.10">
    <property type="match status" value="1"/>
</dbReference>
<comment type="similarity">
    <text evidence="1 8 9">Belongs to the bacterial ribosomal protein bL20 family.</text>
</comment>
<evidence type="ECO:0000313" key="10">
    <source>
        <dbReference type="EMBL" id="SHI00169.1"/>
    </source>
</evidence>
<dbReference type="OrthoDB" id="9808966at2"/>
<dbReference type="InterPro" id="IPR035566">
    <property type="entry name" value="Ribosomal_protein_bL20_C"/>
</dbReference>
<comment type="function">
    <text evidence="6 8 9">Binds directly to 23S ribosomal RNA and is necessary for the in vitro assembly process of the 50S ribosomal subunit. It is not involved in the protein synthesizing functions of that subunit.</text>
</comment>
<dbReference type="PRINTS" id="PR00062">
    <property type="entry name" value="RIBOSOMALL20"/>
</dbReference>
<reference evidence="10 11" key="1">
    <citation type="submission" date="2016-11" db="EMBL/GenBank/DDBJ databases">
        <authorList>
            <person name="Jaros S."/>
            <person name="Januszkiewicz K."/>
            <person name="Wedrychowicz H."/>
        </authorList>
    </citation>
    <scope>NUCLEOTIDE SEQUENCE [LARGE SCALE GENOMIC DNA]</scope>
    <source>
        <strain evidence="10 11">DSM 8605</strain>
    </source>
</reference>
<keyword evidence="2 8" id="KW-0699">rRNA-binding</keyword>
<evidence type="ECO:0000256" key="1">
    <source>
        <dbReference type="ARBA" id="ARBA00007698"/>
    </source>
</evidence>
<evidence type="ECO:0000256" key="9">
    <source>
        <dbReference type="RuleBase" id="RU000560"/>
    </source>
</evidence>
<dbReference type="CDD" id="cd07026">
    <property type="entry name" value="Ribosomal_L20"/>
    <property type="match status" value="1"/>
</dbReference>
<dbReference type="GO" id="GO:0005840">
    <property type="term" value="C:ribosome"/>
    <property type="evidence" value="ECO:0007669"/>
    <property type="project" value="UniProtKB-KW"/>
</dbReference>
<keyword evidence="11" id="KW-1185">Reference proteome</keyword>
<dbReference type="Proteomes" id="UP000184447">
    <property type="component" value="Unassembled WGS sequence"/>
</dbReference>
<dbReference type="HAMAP" id="MF_00382">
    <property type="entry name" value="Ribosomal_bL20"/>
    <property type="match status" value="1"/>
</dbReference>
<name>A0A1M5XK91_9CLOT</name>
<organism evidence="10 11">
    <name type="scientific">Clostridium grantii DSM 8605</name>
    <dbReference type="NCBI Taxonomy" id="1121316"/>
    <lineage>
        <taxon>Bacteria</taxon>
        <taxon>Bacillati</taxon>
        <taxon>Bacillota</taxon>
        <taxon>Clostridia</taxon>
        <taxon>Eubacteriales</taxon>
        <taxon>Clostridiaceae</taxon>
        <taxon>Clostridium</taxon>
    </lineage>
</organism>
<evidence type="ECO:0000256" key="7">
    <source>
        <dbReference type="ARBA" id="ARBA00035172"/>
    </source>
</evidence>
<dbReference type="RefSeq" id="WP_073340533.1">
    <property type="nucleotide sequence ID" value="NZ_FQXM01000031.1"/>
</dbReference>
<evidence type="ECO:0000256" key="8">
    <source>
        <dbReference type="HAMAP-Rule" id="MF_00382"/>
    </source>
</evidence>
<sequence length="120" mass="13771">MARVKGAINARKKHKKVLKLAKGYYGRRSKTFKTANETVIRSMRNAYIGRKLKKRDFRRLWIVRINAAARMNGMSYSKLMNGLKVAGIDMNRKMLSEIAINDPKAFTNIVEVAKKSLNIQ</sequence>
<dbReference type="GO" id="GO:1990904">
    <property type="term" value="C:ribonucleoprotein complex"/>
    <property type="evidence" value="ECO:0007669"/>
    <property type="project" value="UniProtKB-KW"/>
</dbReference>
<accession>A0A1M5XK91</accession>
<gene>
    <name evidence="8" type="primary">rplT</name>
    <name evidence="10" type="ORF">SAMN02745207_03722</name>
</gene>
<dbReference type="EMBL" id="FQXM01000031">
    <property type="protein sequence ID" value="SHI00169.1"/>
    <property type="molecule type" value="Genomic_DNA"/>
</dbReference>
<evidence type="ECO:0000313" key="11">
    <source>
        <dbReference type="Proteomes" id="UP000184447"/>
    </source>
</evidence>
<dbReference type="GO" id="GO:0003735">
    <property type="term" value="F:structural constituent of ribosome"/>
    <property type="evidence" value="ECO:0007669"/>
    <property type="project" value="InterPro"/>
</dbReference>
<dbReference type="PANTHER" id="PTHR10986">
    <property type="entry name" value="39S RIBOSOMAL PROTEIN L20"/>
    <property type="match status" value="1"/>
</dbReference>
<dbReference type="GO" id="GO:0006412">
    <property type="term" value="P:translation"/>
    <property type="evidence" value="ECO:0007669"/>
    <property type="project" value="InterPro"/>
</dbReference>
<evidence type="ECO:0000256" key="6">
    <source>
        <dbReference type="ARBA" id="ARBA00024775"/>
    </source>
</evidence>
<dbReference type="Gene3D" id="1.10.1900.20">
    <property type="entry name" value="Ribosomal protein L20"/>
    <property type="match status" value="1"/>
</dbReference>
<dbReference type="GO" id="GO:0019843">
    <property type="term" value="F:rRNA binding"/>
    <property type="evidence" value="ECO:0007669"/>
    <property type="project" value="UniProtKB-UniRule"/>
</dbReference>
<keyword evidence="3 8" id="KW-0694">RNA-binding</keyword>
<dbReference type="GO" id="GO:0000027">
    <property type="term" value="P:ribosomal large subunit assembly"/>
    <property type="evidence" value="ECO:0007669"/>
    <property type="project" value="UniProtKB-UniRule"/>
</dbReference>
<dbReference type="STRING" id="1121316.SAMN02745207_03722"/>
<dbReference type="Pfam" id="PF00453">
    <property type="entry name" value="Ribosomal_L20"/>
    <property type="match status" value="1"/>
</dbReference>
<evidence type="ECO:0000256" key="4">
    <source>
        <dbReference type="ARBA" id="ARBA00022980"/>
    </source>
</evidence>
<keyword evidence="4 8" id="KW-0689">Ribosomal protein</keyword>
<dbReference type="InterPro" id="IPR005813">
    <property type="entry name" value="Ribosomal_bL20"/>
</dbReference>
<dbReference type="FunFam" id="1.10.1900.20:FF:000001">
    <property type="entry name" value="50S ribosomal protein L20"/>
    <property type="match status" value="1"/>
</dbReference>
<dbReference type="InterPro" id="IPR049946">
    <property type="entry name" value="RIBOSOMAL_L20_CS"/>
</dbReference>
<dbReference type="PROSITE" id="PS00937">
    <property type="entry name" value="RIBOSOMAL_L20"/>
    <property type="match status" value="1"/>
</dbReference>
<dbReference type="AlphaFoldDB" id="A0A1M5XK91"/>
<evidence type="ECO:0000256" key="2">
    <source>
        <dbReference type="ARBA" id="ARBA00022730"/>
    </source>
</evidence>
<protein>
    <recommendedName>
        <fullName evidence="7 8">Large ribosomal subunit protein bL20</fullName>
    </recommendedName>
</protein>
<evidence type="ECO:0000256" key="5">
    <source>
        <dbReference type="ARBA" id="ARBA00023274"/>
    </source>
</evidence>
<proteinExistence type="inferred from homology"/>